<name>A0A5P2BNR8_STRVZ</name>
<keyword evidence="3" id="KW-0949">S-adenosyl-L-methionine</keyword>
<evidence type="ECO:0000259" key="4">
    <source>
        <dbReference type="Pfam" id="PF00891"/>
    </source>
</evidence>
<dbReference type="PIRSF" id="PIRSF005739">
    <property type="entry name" value="O-mtase"/>
    <property type="match status" value="1"/>
</dbReference>
<organism evidence="6 7">
    <name type="scientific">Streptomyces venezuelae</name>
    <dbReference type="NCBI Taxonomy" id="54571"/>
    <lineage>
        <taxon>Bacteria</taxon>
        <taxon>Bacillati</taxon>
        <taxon>Actinomycetota</taxon>
        <taxon>Actinomycetes</taxon>
        <taxon>Kitasatosporales</taxon>
        <taxon>Streptomycetaceae</taxon>
        <taxon>Streptomyces</taxon>
    </lineage>
</organism>
<dbReference type="EMBL" id="CP029192">
    <property type="protein sequence ID" value="QES32116.1"/>
    <property type="molecule type" value="Genomic_DNA"/>
</dbReference>
<dbReference type="GO" id="GO:0008171">
    <property type="term" value="F:O-methyltransferase activity"/>
    <property type="evidence" value="ECO:0007669"/>
    <property type="project" value="InterPro"/>
</dbReference>
<accession>A0A5P2BNR8</accession>
<keyword evidence="2 6" id="KW-0808">Transferase</keyword>
<dbReference type="SUPFAM" id="SSF46785">
    <property type="entry name" value="Winged helix' DNA-binding domain"/>
    <property type="match status" value="1"/>
</dbReference>
<evidence type="ECO:0000256" key="2">
    <source>
        <dbReference type="ARBA" id="ARBA00022679"/>
    </source>
</evidence>
<evidence type="ECO:0000256" key="1">
    <source>
        <dbReference type="ARBA" id="ARBA00022603"/>
    </source>
</evidence>
<dbReference type="AlphaFoldDB" id="A0A5P2BNR8"/>
<dbReference type="Pfam" id="PF00891">
    <property type="entry name" value="Methyltransf_2"/>
    <property type="match status" value="1"/>
</dbReference>
<dbReference type="Proteomes" id="UP000322927">
    <property type="component" value="Chromosome"/>
</dbReference>
<keyword evidence="1 6" id="KW-0489">Methyltransferase</keyword>
<dbReference type="Gene3D" id="1.10.10.10">
    <property type="entry name" value="Winged helix-like DNA-binding domain superfamily/Winged helix DNA-binding domain"/>
    <property type="match status" value="1"/>
</dbReference>
<dbReference type="InterPro" id="IPR012967">
    <property type="entry name" value="COMT_dimerisation"/>
</dbReference>
<gene>
    <name evidence="6" type="ORF">DEJ48_00590</name>
</gene>
<dbReference type="OrthoDB" id="4145676at2"/>
<feature type="domain" description="O-methyltransferase C-terminal" evidence="4">
    <location>
        <begin position="127"/>
        <end position="329"/>
    </location>
</feature>
<evidence type="ECO:0000259" key="5">
    <source>
        <dbReference type="Pfam" id="PF08100"/>
    </source>
</evidence>
<reference evidence="6 7" key="1">
    <citation type="submission" date="2018-05" db="EMBL/GenBank/DDBJ databases">
        <title>Streptomyces venezuelae.</title>
        <authorList>
            <person name="Kim W."/>
            <person name="Lee N."/>
            <person name="Cho B.-K."/>
        </authorList>
    </citation>
    <scope>NUCLEOTIDE SEQUENCE [LARGE SCALE GENOMIC DNA]</scope>
    <source>
        <strain evidence="6 7">ATCC 14584</strain>
    </source>
</reference>
<dbReference type="Gene3D" id="3.40.50.150">
    <property type="entry name" value="Vaccinia Virus protein VP39"/>
    <property type="match status" value="1"/>
</dbReference>
<feature type="domain" description="O-methyltransferase dimerisation" evidence="5">
    <location>
        <begin position="25"/>
        <end position="98"/>
    </location>
</feature>
<sequence>MAVTQSAAASDPQASDSAEATGELLELSLAYMYSAALSSAARFGVADHLVDGPRTAEELAAAVGVNAPFLYRILRYLATKEVFREDEEGRFHLTPRAQPLRTDSERSLRAYITVCGEAPFWEPAGRLHEAVRTGTTAFEGQYGTSFYKYVAGNPDFGQAFNTAMATVSEALSDDIAEACDFSAAKTLVDVGGGQGGLLRSILRRNPQLTGTLFDLENVVAGHVLDTPDLAGRWDTQAGDFFVSVPAGADVYFLKQVLASWPDEQCVNILRTCREAMPAHGRLLVANPMIPAGNEPHPGKTVDLMMMTVLNGRNRTRAEYEELLTAAGFEVTRFLDPSPHASVVEAVPAAGA</sequence>
<dbReference type="PANTHER" id="PTHR43712">
    <property type="entry name" value="PUTATIVE (AFU_ORTHOLOGUE AFUA_4G14580)-RELATED"/>
    <property type="match status" value="1"/>
</dbReference>
<dbReference type="GO" id="GO:0046983">
    <property type="term" value="F:protein dimerization activity"/>
    <property type="evidence" value="ECO:0007669"/>
    <property type="project" value="InterPro"/>
</dbReference>
<evidence type="ECO:0000313" key="7">
    <source>
        <dbReference type="Proteomes" id="UP000322927"/>
    </source>
</evidence>
<dbReference type="GO" id="GO:0032259">
    <property type="term" value="P:methylation"/>
    <property type="evidence" value="ECO:0007669"/>
    <property type="project" value="UniProtKB-KW"/>
</dbReference>
<dbReference type="PANTHER" id="PTHR43712:SF2">
    <property type="entry name" value="O-METHYLTRANSFERASE CICE"/>
    <property type="match status" value="1"/>
</dbReference>
<evidence type="ECO:0000256" key="3">
    <source>
        <dbReference type="ARBA" id="ARBA00022691"/>
    </source>
</evidence>
<dbReference type="RefSeq" id="WP_150213420.1">
    <property type="nucleotide sequence ID" value="NZ_CP029192.1"/>
</dbReference>
<dbReference type="Pfam" id="PF08100">
    <property type="entry name" value="Dimerisation"/>
    <property type="match status" value="1"/>
</dbReference>
<dbReference type="InterPro" id="IPR016461">
    <property type="entry name" value="COMT-like"/>
</dbReference>
<dbReference type="SUPFAM" id="SSF53335">
    <property type="entry name" value="S-adenosyl-L-methionine-dependent methyltransferases"/>
    <property type="match status" value="1"/>
</dbReference>
<proteinExistence type="predicted"/>
<dbReference type="InterPro" id="IPR036388">
    <property type="entry name" value="WH-like_DNA-bd_sf"/>
</dbReference>
<dbReference type="InterPro" id="IPR001077">
    <property type="entry name" value="COMT_C"/>
</dbReference>
<protein>
    <submittedName>
        <fullName evidence="6">SAM-dependent methyltransferase</fullName>
    </submittedName>
</protein>
<dbReference type="InterPro" id="IPR029063">
    <property type="entry name" value="SAM-dependent_MTases_sf"/>
</dbReference>
<dbReference type="PROSITE" id="PS51683">
    <property type="entry name" value="SAM_OMT_II"/>
    <property type="match status" value="1"/>
</dbReference>
<dbReference type="InterPro" id="IPR036390">
    <property type="entry name" value="WH_DNA-bd_sf"/>
</dbReference>
<evidence type="ECO:0000313" key="6">
    <source>
        <dbReference type="EMBL" id="QES32116.1"/>
    </source>
</evidence>